<dbReference type="EMBL" id="MU003504">
    <property type="protein sequence ID" value="KAF2471553.1"/>
    <property type="molecule type" value="Genomic_DNA"/>
</dbReference>
<sequence>MKEMCRIFGGSANRPPIAGDENKSGLRLAVWVKFMPGPTKRYSQSETCLSDIASGHSWDFLRTTILSYLIDPLSYNKPAMSYVQHSKQCKPREQVSFKPPSNLILRLLIYGKCVRPSVRLMDIRGGLNKDSLGLSFRLIPDKRSIKVDCVGGKFSYQLLEYEAMELGENLREVNNGWLHAIFQASSIRFPQGLARVTWIDAL</sequence>
<dbReference type="Proteomes" id="UP000799755">
    <property type="component" value="Unassembled WGS sequence"/>
</dbReference>
<gene>
    <name evidence="1" type="ORF">BDR25DRAFT_354082</name>
</gene>
<keyword evidence="2" id="KW-1185">Reference proteome</keyword>
<comment type="caution">
    <text evidence="1">The sequence shown here is derived from an EMBL/GenBank/DDBJ whole genome shotgun (WGS) entry which is preliminary data.</text>
</comment>
<accession>A0ACB6QX06</accession>
<organism evidence="1 2">
    <name type="scientific">Lindgomyces ingoldianus</name>
    <dbReference type="NCBI Taxonomy" id="673940"/>
    <lineage>
        <taxon>Eukaryota</taxon>
        <taxon>Fungi</taxon>
        <taxon>Dikarya</taxon>
        <taxon>Ascomycota</taxon>
        <taxon>Pezizomycotina</taxon>
        <taxon>Dothideomycetes</taxon>
        <taxon>Pleosporomycetidae</taxon>
        <taxon>Pleosporales</taxon>
        <taxon>Lindgomycetaceae</taxon>
        <taxon>Lindgomyces</taxon>
    </lineage>
</organism>
<name>A0ACB6QX06_9PLEO</name>
<evidence type="ECO:0000313" key="2">
    <source>
        <dbReference type="Proteomes" id="UP000799755"/>
    </source>
</evidence>
<proteinExistence type="predicted"/>
<protein>
    <submittedName>
        <fullName evidence="1">Uncharacterized protein</fullName>
    </submittedName>
</protein>
<reference evidence="1" key="1">
    <citation type="journal article" date="2020" name="Stud. Mycol.">
        <title>101 Dothideomycetes genomes: a test case for predicting lifestyles and emergence of pathogens.</title>
        <authorList>
            <person name="Haridas S."/>
            <person name="Albert R."/>
            <person name="Binder M."/>
            <person name="Bloem J."/>
            <person name="Labutti K."/>
            <person name="Salamov A."/>
            <person name="Andreopoulos B."/>
            <person name="Baker S."/>
            <person name="Barry K."/>
            <person name="Bills G."/>
            <person name="Bluhm B."/>
            <person name="Cannon C."/>
            <person name="Castanera R."/>
            <person name="Culley D."/>
            <person name="Daum C."/>
            <person name="Ezra D."/>
            <person name="Gonzalez J."/>
            <person name="Henrissat B."/>
            <person name="Kuo A."/>
            <person name="Liang C."/>
            <person name="Lipzen A."/>
            <person name="Lutzoni F."/>
            <person name="Magnuson J."/>
            <person name="Mondo S."/>
            <person name="Nolan M."/>
            <person name="Ohm R."/>
            <person name="Pangilinan J."/>
            <person name="Park H.-J."/>
            <person name="Ramirez L."/>
            <person name="Alfaro M."/>
            <person name="Sun H."/>
            <person name="Tritt A."/>
            <person name="Yoshinaga Y."/>
            <person name="Zwiers L.-H."/>
            <person name="Turgeon B."/>
            <person name="Goodwin S."/>
            <person name="Spatafora J."/>
            <person name="Crous P."/>
            <person name="Grigoriev I."/>
        </authorList>
    </citation>
    <scope>NUCLEOTIDE SEQUENCE</scope>
    <source>
        <strain evidence="1">ATCC 200398</strain>
    </source>
</reference>
<evidence type="ECO:0000313" key="1">
    <source>
        <dbReference type="EMBL" id="KAF2471553.1"/>
    </source>
</evidence>